<dbReference type="NCBIfam" id="NF003603">
    <property type="entry name" value="PRK05257.1-1"/>
    <property type="match status" value="1"/>
</dbReference>
<dbReference type="InterPro" id="IPR036188">
    <property type="entry name" value="FAD/NAD-bd_sf"/>
</dbReference>
<accession>A0A9X2B6K5</accession>
<evidence type="ECO:0000256" key="6">
    <source>
        <dbReference type="ARBA" id="ARBA00022630"/>
    </source>
</evidence>
<proteinExistence type="inferred from homology"/>
<dbReference type="GO" id="GO:0006099">
    <property type="term" value="P:tricarboxylic acid cycle"/>
    <property type="evidence" value="ECO:0007669"/>
    <property type="project" value="UniProtKB-UniRule"/>
</dbReference>
<name>A0A9X2B6K5_9GAMM</name>
<keyword evidence="5 9" id="KW-0816">Tricarboxylic acid cycle</keyword>
<dbReference type="NCBIfam" id="NF003605">
    <property type="entry name" value="PRK05257.1-4"/>
    <property type="match status" value="1"/>
</dbReference>
<dbReference type="Gene3D" id="3.50.50.60">
    <property type="entry name" value="FAD/NAD(P)-binding domain"/>
    <property type="match status" value="1"/>
</dbReference>
<dbReference type="EMBL" id="JAKUML010000005">
    <property type="protein sequence ID" value="MCJ8146212.1"/>
    <property type="molecule type" value="Genomic_DNA"/>
</dbReference>
<dbReference type="Pfam" id="PF06039">
    <property type="entry name" value="Mqo"/>
    <property type="match status" value="1"/>
</dbReference>
<dbReference type="NCBIfam" id="TIGR01320">
    <property type="entry name" value="mal_quin_oxido"/>
    <property type="match status" value="1"/>
</dbReference>
<dbReference type="PANTHER" id="PTHR43104:SF2">
    <property type="entry name" value="L-2-HYDROXYGLUTARATE DEHYDROGENASE, MITOCHONDRIAL"/>
    <property type="match status" value="1"/>
</dbReference>
<dbReference type="InterPro" id="IPR006231">
    <property type="entry name" value="MQO"/>
</dbReference>
<dbReference type="Gene3D" id="3.30.9.10">
    <property type="entry name" value="D-Amino Acid Oxidase, subunit A, domain 2"/>
    <property type="match status" value="1"/>
</dbReference>
<keyword evidence="7 9" id="KW-0274">FAD</keyword>
<evidence type="ECO:0000256" key="5">
    <source>
        <dbReference type="ARBA" id="ARBA00022532"/>
    </source>
</evidence>
<evidence type="ECO:0000256" key="1">
    <source>
        <dbReference type="ARBA" id="ARBA00001139"/>
    </source>
</evidence>
<keyword evidence="11" id="KW-0472">Membrane</keyword>
<keyword evidence="11" id="KW-0812">Transmembrane</keyword>
<keyword evidence="13" id="KW-1185">Reference proteome</keyword>
<dbReference type="Proteomes" id="UP001139701">
    <property type="component" value="Unassembled WGS sequence"/>
</dbReference>
<evidence type="ECO:0000256" key="11">
    <source>
        <dbReference type="SAM" id="Phobius"/>
    </source>
</evidence>
<evidence type="ECO:0000256" key="8">
    <source>
        <dbReference type="ARBA" id="ARBA00023002"/>
    </source>
</evidence>
<dbReference type="NCBIfam" id="NF009875">
    <property type="entry name" value="PRK13339.1"/>
    <property type="match status" value="1"/>
</dbReference>
<evidence type="ECO:0000256" key="2">
    <source>
        <dbReference type="ARBA" id="ARBA00001974"/>
    </source>
</evidence>
<comment type="cofactor">
    <cofactor evidence="2 9">
        <name>FAD</name>
        <dbReference type="ChEBI" id="CHEBI:57692"/>
    </cofactor>
</comment>
<keyword evidence="11" id="KW-1133">Transmembrane helix</keyword>
<dbReference type="GO" id="GO:0008924">
    <property type="term" value="F:L-malate dehydrogenase (quinone) activity"/>
    <property type="evidence" value="ECO:0007669"/>
    <property type="project" value="UniProtKB-UniRule"/>
</dbReference>
<dbReference type="HAMAP" id="MF_00212">
    <property type="entry name" value="MQO"/>
    <property type="match status" value="1"/>
</dbReference>
<evidence type="ECO:0000256" key="3">
    <source>
        <dbReference type="ARBA" id="ARBA00005012"/>
    </source>
</evidence>
<evidence type="ECO:0000256" key="9">
    <source>
        <dbReference type="HAMAP-Rule" id="MF_00212"/>
    </source>
</evidence>
<sequence length="568" mass="62175">MKKFLKILGIIILVVAIIGLIYLFRPIASKQVETQPDDAVTDVVLIGGGIMSATLGTYLTELEPNWTIQMYERLDAVGEESSNGFNNAGTGHSGFMEMNYTSEKDGKMDIKKAIDVASQFEVAKQFWSYQVKQGVLGDPKTFINPVDHIAFVWGDEVKFLEKRHAAMIQSPLFQGMEITEDPAVIKQWAPLVMQGRDAQQTVAATRMDVGSDVNYGSITKQLVANLQKHQTFKLNVSTEVTGISRNNDKTWSVQFKDLKTGKTSYVKTRFVFIGAGGAAIKLLQLTGLEESKQYAGFPVGGEFLITDNPAITAQHTAKVYGKAELGAPPMSVPHIDTRYIDGKKYVLFGPFATYSNKFLKNGSQLDLFKSTNKNNVLPMTAVGLENLDLVKYLMSQVAMTDDDRMNELKKYYPEAKGEDWRLSQGGQRVQIIKKEADKPAKLQFGTEVFVSKDASVSALLGASPGASTSPYIMLTLMEKAFPEQVSGQWNAKLHEIVQSYQQDLNADPALLNRIRLDTSATLGLNYKSRIVGATTTQAPVGTADKAPANDAAAPAEAPATEQPAVKAS</sequence>
<dbReference type="GO" id="GO:0047545">
    <property type="term" value="F:(S)-2-hydroxyglutarate dehydrogenase activity"/>
    <property type="evidence" value="ECO:0007669"/>
    <property type="project" value="TreeGrafter"/>
</dbReference>
<feature type="region of interest" description="Disordered" evidence="10">
    <location>
        <begin position="537"/>
        <end position="568"/>
    </location>
</feature>
<comment type="pathway">
    <text evidence="3 9">Carbohydrate metabolism; tricarboxylic acid cycle; oxaloacetate from (S)-malate (quinone route): step 1/1.</text>
</comment>
<dbReference type="PANTHER" id="PTHR43104">
    <property type="entry name" value="L-2-HYDROXYGLUTARATE DEHYDROGENASE, MITOCHONDRIAL"/>
    <property type="match status" value="1"/>
</dbReference>
<reference evidence="12" key="1">
    <citation type="submission" date="2022-02" db="EMBL/GenBank/DDBJ databases">
        <title>Acinetobacter A3.8 sp. nov., isolated from Sediment (Zhairuo Island).</title>
        <authorList>
            <person name="Zheng K."/>
        </authorList>
    </citation>
    <scope>NUCLEOTIDE SEQUENCE</scope>
    <source>
        <strain evidence="12">A3.8</strain>
    </source>
</reference>
<dbReference type="NCBIfam" id="NF003606">
    <property type="entry name" value="PRK05257.2-1"/>
    <property type="match status" value="1"/>
</dbReference>
<dbReference type="NCBIfam" id="NF003611">
    <property type="entry name" value="PRK05257.3-2"/>
    <property type="match status" value="1"/>
</dbReference>
<keyword evidence="6 9" id="KW-0285">Flavoprotein</keyword>
<keyword evidence="8 9" id="KW-0560">Oxidoreductase</keyword>
<comment type="caution">
    <text evidence="12">The sequence shown here is derived from an EMBL/GenBank/DDBJ whole genome shotgun (WGS) entry which is preliminary data.</text>
</comment>
<evidence type="ECO:0000313" key="12">
    <source>
        <dbReference type="EMBL" id="MCJ8146212.1"/>
    </source>
</evidence>
<dbReference type="RefSeq" id="WP_241570900.1">
    <property type="nucleotide sequence ID" value="NZ_JAKUML010000005.1"/>
</dbReference>
<comment type="catalytic activity">
    <reaction evidence="1 9">
        <text>(S)-malate + a quinone = a quinol + oxaloacetate</text>
        <dbReference type="Rhea" id="RHEA:46012"/>
        <dbReference type="ChEBI" id="CHEBI:15589"/>
        <dbReference type="ChEBI" id="CHEBI:16452"/>
        <dbReference type="ChEBI" id="CHEBI:24646"/>
        <dbReference type="ChEBI" id="CHEBI:132124"/>
        <dbReference type="EC" id="1.1.5.4"/>
    </reaction>
</comment>
<evidence type="ECO:0000313" key="13">
    <source>
        <dbReference type="Proteomes" id="UP001139701"/>
    </source>
</evidence>
<evidence type="ECO:0000256" key="4">
    <source>
        <dbReference type="ARBA" id="ARBA00006389"/>
    </source>
</evidence>
<evidence type="ECO:0000256" key="7">
    <source>
        <dbReference type="ARBA" id="ARBA00022827"/>
    </source>
</evidence>
<feature type="transmembrane region" description="Helical" evidence="11">
    <location>
        <begin position="7"/>
        <end position="24"/>
    </location>
</feature>
<evidence type="ECO:0000256" key="10">
    <source>
        <dbReference type="SAM" id="MobiDB-lite"/>
    </source>
</evidence>
<gene>
    <name evidence="9 12" type="primary">mqo</name>
    <name evidence="12" type="ORF">MKI79_04715</name>
</gene>
<dbReference type="SUPFAM" id="SSF51905">
    <property type="entry name" value="FAD/NAD(P)-binding domain"/>
    <property type="match status" value="1"/>
</dbReference>
<organism evidence="12 13">
    <name type="scientific">Acinetobacter sedimenti</name>
    <dbReference type="NCBI Taxonomy" id="2919922"/>
    <lineage>
        <taxon>Bacteria</taxon>
        <taxon>Pseudomonadati</taxon>
        <taxon>Pseudomonadota</taxon>
        <taxon>Gammaproteobacteria</taxon>
        <taxon>Moraxellales</taxon>
        <taxon>Moraxellaceae</taxon>
        <taxon>Acinetobacter</taxon>
    </lineage>
</organism>
<dbReference type="AlphaFoldDB" id="A0A9X2B6K5"/>
<protein>
    <recommendedName>
        <fullName evidence="9">Probable malate:quinone oxidoreductase</fullName>
        <ecNumber evidence="9">1.1.5.4</ecNumber>
    </recommendedName>
    <alternativeName>
        <fullName evidence="9">MQO</fullName>
    </alternativeName>
    <alternativeName>
        <fullName evidence="9">Malate dehydrogenase [quinone]</fullName>
    </alternativeName>
</protein>
<feature type="compositionally biased region" description="Low complexity" evidence="10">
    <location>
        <begin position="542"/>
        <end position="568"/>
    </location>
</feature>
<comment type="similarity">
    <text evidence="4 9">Belongs to the MQO family.</text>
</comment>
<dbReference type="EC" id="1.1.5.4" evidence="9"/>